<reference evidence="2" key="1">
    <citation type="journal article" date="2019" name="Sci. Rep.">
        <title>Draft genome of Tanacetum cinerariifolium, the natural source of mosquito coil.</title>
        <authorList>
            <person name="Yamashiro T."/>
            <person name="Shiraishi A."/>
            <person name="Satake H."/>
            <person name="Nakayama K."/>
        </authorList>
    </citation>
    <scope>NUCLEOTIDE SEQUENCE</scope>
</reference>
<comment type="caution">
    <text evidence="2">The sequence shown here is derived from an EMBL/GenBank/DDBJ whole genome shotgun (WGS) entry which is preliminary data.</text>
</comment>
<protein>
    <submittedName>
        <fullName evidence="2">Uncharacterized protein</fullName>
    </submittedName>
</protein>
<feature type="region of interest" description="Disordered" evidence="1">
    <location>
        <begin position="1"/>
        <end position="67"/>
    </location>
</feature>
<name>A0A699KV75_TANCI</name>
<organism evidence="2">
    <name type="scientific">Tanacetum cinerariifolium</name>
    <name type="common">Dalmatian daisy</name>
    <name type="synonym">Chrysanthemum cinerariifolium</name>
    <dbReference type="NCBI Taxonomy" id="118510"/>
    <lineage>
        <taxon>Eukaryota</taxon>
        <taxon>Viridiplantae</taxon>
        <taxon>Streptophyta</taxon>
        <taxon>Embryophyta</taxon>
        <taxon>Tracheophyta</taxon>
        <taxon>Spermatophyta</taxon>
        <taxon>Magnoliopsida</taxon>
        <taxon>eudicotyledons</taxon>
        <taxon>Gunneridae</taxon>
        <taxon>Pentapetalae</taxon>
        <taxon>asterids</taxon>
        <taxon>campanulids</taxon>
        <taxon>Asterales</taxon>
        <taxon>Asteraceae</taxon>
        <taxon>Asteroideae</taxon>
        <taxon>Anthemideae</taxon>
        <taxon>Anthemidinae</taxon>
        <taxon>Tanacetum</taxon>
    </lineage>
</organism>
<dbReference type="AlphaFoldDB" id="A0A699KV75"/>
<feature type="compositionally biased region" description="Basic and acidic residues" evidence="1">
    <location>
        <begin position="43"/>
        <end position="54"/>
    </location>
</feature>
<proteinExistence type="predicted"/>
<evidence type="ECO:0000313" key="2">
    <source>
        <dbReference type="EMBL" id="GFB08045.1"/>
    </source>
</evidence>
<sequence length="82" mass="9117">MIVAKPSNKSDSTTHRHVVTVKSQKNNVPVPPSTANRILPAKGDNKLPVDDQPRKNKPRLRTSNRIDSSSRLKRTVMLAMCS</sequence>
<gene>
    <name evidence="2" type="ORF">Tci_680016</name>
</gene>
<accession>A0A699KV75</accession>
<evidence type="ECO:0000256" key="1">
    <source>
        <dbReference type="SAM" id="MobiDB-lite"/>
    </source>
</evidence>
<dbReference type="EMBL" id="BKCJ010547780">
    <property type="protein sequence ID" value="GFB08045.1"/>
    <property type="molecule type" value="Genomic_DNA"/>
</dbReference>